<dbReference type="EMBL" id="JAJADR010000004">
    <property type="protein sequence ID" value="MCB2409328.1"/>
    <property type="molecule type" value="Genomic_DNA"/>
</dbReference>
<protein>
    <submittedName>
        <fullName evidence="1">Uncharacterized protein</fullName>
    </submittedName>
</protein>
<comment type="caution">
    <text evidence="1">The sequence shown here is derived from an EMBL/GenBank/DDBJ whole genome shotgun (WGS) entry which is preliminary data.</text>
</comment>
<evidence type="ECO:0000313" key="1">
    <source>
        <dbReference type="EMBL" id="MCB2409328.1"/>
    </source>
</evidence>
<accession>A0ABS8ASZ3</accession>
<gene>
    <name evidence="1" type="ORF">LGH74_15150</name>
</gene>
<dbReference type="Proteomes" id="UP001165296">
    <property type="component" value="Unassembled WGS sequence"/>
</dbReference>
<dbReference type="RefSeq" id="WP_226176948.1">
    <property type="nucleotide sequence ID" value="NZ_JAJADR010000004.1"/>
</dbReference>
<organism evidence="1 2">
    <name type="scientific">Hymenobacter lucidus</name>
    <dbReference type="NCBI Taxonomy" id="2880930"/>
    <lineage>
        <taxon>Bacteria</taxon>
        <taxon>Pseudomonadati</taxon>
        <taxon>Bacteroidota</taxon>
        <taxon>Cytophagia</taxon>
        <taxon>Cytophagales</taxon>
        <taxon>Hymenobacteraceae</taxon>
        <taxon>Hymenobacter</taxon>
    </lineage>
</organism>
<evidence type="ECO:0000313" key="2">
    <source>
        <dbReference type="Proteomes" id="UP001165296"/>
    </source>
</evidence>
<proteinExistence type="predicted"/>
<keyword evidence="2" id="KW-1185">Reference proteome</keyword>
<name>A0ABS8ASZ3_9BACT</name>
<reference evidence="1" key="1">
    <citation type="submission" date="2021-10" db="EMBL/GenBank/DDBJ databases">
        <authorList>
            <person name="Dean J.D."/>
            <person name="Kim M.K."/>
            <person name="Newey C.N."/>
            <person name="Stoker T.S."/>
            <person name="Thompson D.W."/>
            <person name="Grose J.H."/>
        </authorList>
    </citation>
    <scope>NUCLEOTIDE SEQUENCE</scope>
    <source>
        <strain evidence="1">BT178</strain>
    </source>
</reference>
<sequence length="169" mass="19372">MPAEQEWAMLVELQHCAATEIQSLIDHHSTNALRDYVGIHLFIEAQVDELPVSAYSLAEFRRRINYLALVWNASKDLPPFAGRDLRPFLETVNDTLYQLVVYTTGWSEEIQLQPREAWYSEPDAMIIICGVGRCWDLSGEEYSGNASLRPATKSELVAHNIYNYHQDLE</sequence>